<dbReference type="GO" id="GO:0005524">
    <property type="term" value="F:ATP binding"/>
    <property type="evidence" value="ECO:0007669"/>
    <property type="project" value="UniProtKB-UniRule"/>
</dbReference>
<dbReference type="InterPro" id="IPR008984">
    <property type="entry name" value="SMAD_FHA_dom_sf"/>
</dbReference>
<sequence length="774" mass="86904">MVSGGEGSEVVAYFEVRHERSGPDGSQEDVIEIFGNKQFFLGRNSDLCERSWPDSTISNQHLRIHCVLYESDPVANVPPFVYATDMSTNGTYLKKFKEACASSQSDQGILMGKGSAFLLDDEDELRISESVTLIYHEINPAEQVRLTYTQEQERPTFASRYLITGRVLGSGAGGQVLVAIRQKTQRQLACKIINLKGLYNGKSSSDQRRAFADLSQQSLSTGDKKRLPAMVTRSFREFEILENLVHPNIVRIEKVFWSLNTIYIFQELVTGGDLFSFIEYKGGRLGDVEAAVIVHQILKGVEYLHGQNIVHRDLKPDNILMTSLEDGARVVITDFGTARILPESQGPAQCQLASRARMFSMVGTLEFAAPEIHSANPMVPRDRGYSKAVDMWSIGSITAALLSGDVIFTDRAASNYPTNPMAVIVGLAARCDISIIDDEEHSIWRQVGHRPKDFIKNLLVLSENDRMTVIEALEHPWFSHGSVAAEFEALYERSIKDWEPRRKTSKLVEHIPRLPDAGQPDQTTSRHFPQSMRKASAPQSSRSFLNSKYRTQNSLSSVTETYAEAQFEGPSLDEAEHCERDGDRSVKTDSSQFPRAEDEINHSMEQLSIDTDPPASGMYSAYENAQQIYEHNGSKDQTPSGTNYEDWEESIPVVFPPGYIRRRESELERGLPYVCVYESPADEYGLPPSQTRRGKYNETSQSSIVHETSVNESGRYTHASDTAQEVSHRGAFKRSRAQGSELPSYAEFFGEQDATSTTDHEQHRADRSKRMKLR</sequence>
<evidence type="ECO:0000259" key="6">
    <source>
        <dbReference type="PROSITE" id="PS50006"/>
    </source>
</evidence>
<feature type="region of interest" description="Disordered" evidence="5">
    <location>
        <begin position="685"/>
        <end position="774"/>
    </location>
</feature>
<dbReference type="Gene3D" id="3.30.200.20">
    <property type="entry name" value="Phosphorylase Kinase, domain 1"/>
    <property type="match status" value="1"/>
</dbReference>
<keyword evidence="8" id="KW-0808">Transferase</keyword>
<dbReference type="PROSITE" id="PS00108">
    <property type="entry name" value="PROTEIN_KINASE_ST"/>
    <property type="match status" value="1"/>
</dbReference>
<dbReference type="EMBL" id="MU006788">
    <property type="protein sequence ID" value="KAF2639016.1"/>
    <property type="molecule type" value="Genomic_DNA"/>
</dbReference>
<feature type="compositionally biased region" description="Polar residues" evidence="5">
    <location>
        <begin position="697"/>
        <end position="725"/>
    </location>
</feature>
<dbReference type="Pfam" id="PF00069">
    <property type="entry name" value="Pkinase"/>
    <property type="match status" value="1"/>
</dbReference>
<dbReference type="Gene3D" id="1.10.510.10">
    <property type="entry name" value="Transferase(Phosphotransferase) domain 1"/>
    <property type="match status" value="1"/>
</dbReference>
<dbReference type="Proteomes" id="UP000799753">
    <property type="component" value="Unassembled WGS sequence"/>
</dbReference>
<dbReference type="InterPro" id="IPR008271">
    <property type="entry name" value="Ser/Thr_kinase_AS"/>
</dbReference>
<dbReference type="GO" id="GO:0004672">
    <property type="term" value="F:protein kinase activity"/>
    <property type="evidence" value="ECO:0007669"/>
    <property type="project" value="InterPro"/>
</dbReference>
<feature type="region of interest" description="Disordered" evidence="5">
    <location>
        <begin position="568"/>
        <end position="618"/>
    </location>
</feature>
<feature type="domain" description="Protein kinase" evidence="7">
    <location>
        <begin position="162"/>
        <end position="478"/>
    </location>
</feature>
<evidence type="ECO:0000256" key="3">
    <source>
        <dbReference type="ARBA" id="ARBA00022840"/>
    </source>
</evidence>
<dbReference type="OrthoDB" id="74764at2759"/>
<accession>A0A6A6RTZ0</accession>
<feature type="domain" description="FHA" evidence="6">
    <location>
        <begin position="39"/>
        <end position="98"/>
    </location>
</feature>
<dbReference type="PROSITE" id="PS50006">
    <property type="entry name" value="FHA_DOMAIN"/>
    <property type="match status" value="1"/>
</dbReference>
<feature type="compositionally biased region" description="Basic and acidic residues" evidence="5">
    <location>
        <begin position="574"/>
        <end position="587"/>
    </location>
</feature>
<feature type="binding site" evidence="4">
    <location>
        <position position="191"/>
    </location>
    <ligand>
        <name>ATP</name>
        <dbReference type="ChEBI" id="CHEBI:30616"/>
    </ligand>
</feature>
<evidence type="ECO:0000256" key="4">
    <source>
        <dbReference type="PROSITE-ProRule" id="PRU10141"/>
    </source>
</evidence>
<evidence type="ECO:0000256" key="1">
    <source>
        <dbReference type="ARBA" id="ARBA00005575"/>
    </source>
</evidence>
<dbReference type="InterPro" id="IPR011009">
    <property type="entry name" value="Kinase-like_dom_sf"/>
</dbReference>
<dbReference type="PROSITE" id="PS50011">
    <property type="entry name" value="PROTEIN_KINASE_DOM"/>
    <property type="match status" value="1"/>
</dbReference>
<evidence type="ECO:0000256" key="2">
    <source>
        <dbReference type="ARBA" id="ARBA00022741"/>
    </source>
</evidence>
<evidence type="ECO:0000313" key="9">
    <source>
        <dbReference type="Proteomes" id="UP000799753"/>
    </source>
</evidence>
<dbReference type="InterPro" id="IPR000253">
    <property type="entry name" value="FHA_dom"/>
</dbReference>
<dbReference type="SUPFAM" id="SSF49879">
    <property type="entry name" value="SMAD/FHA domain"/>
    <property type="match status" value="1"/>
</dbReference>
<keyword evidence="3 4" id="KW-0067">ATP-binding</keyword>
<protein>
    <submittedName>
        <fullName evidence="8">Kinase-like protein</fullName>
    </submittedName>
</protein>
<dbReference type="PANTHER" id="PTHR24347">
    <property type="entry name" value="SERINE/THREONINE-PROTEIN KINASE"/>
    <property type="match status" value="1"/>
</dbReference>
<keyword evidence="2 4" id="KW-0547">Nucleotide-binding</keyword>
<evidence type="ECO:0000259" key="7">
    <source>
        <dbReference type="PROSITE" id="PS50011"/>
    </source>
</evidence>
<dbReference type="InterPro" id="IPR017441">
    <property type="entry name" value="Protein_kinase_ATP_BS"/>
</dbReference>
<dbReference type="AlphaFoldDB" id="A0A6A6RTZ0"/>
<organism evidence="8 9">
    <name type="scientific">Massarina eburnea CBS 473.64</name>
    <dbReference type="NCBI Taxonomy" id="1395130"/>
    <lineage>
        <taxon>Eukaryota</taxon>
        <taxon>Fungi</taxon>
        <taxon>Dikarya</taxon>
        <taxon>Ascomycota</taxon>
        <taxon>Pezizomycotina</taxon>
        <taxon>Dothideomycetes</taxon>
        <taxon>Pleosporomycetidae</taxon>
        <taxon>Pleosporales</taxon>
        <taxon>Massarineae</taxon>
        <taxon>Massarinaceae</taxon>
        <taxon>Massarina</taxon>
    </lineage>
</organism>
<feature type="region of interest" description="Disordered" evidence="5">
    <location>
        <begin position="506"/>
        <end position="556"/>
    </location>
</feature>
<evidence type="ECO:0000256" key="5">
    <source>
        <dbReference type="SAM" id="MobiDB-lite"/>
    </source>
</evidence>
<gene>
    <name evidence="8" type="ORF">P280DRAFT_508710</name>
</gene>
<keyword evidence="9" id="KW-1185">Reference proteome</keyword>
<comment type="similarity">
    <text evidence="1">Belongs to the protein kinase superfamily. CAMK Ser/Thr protein kinase family. CHEK2 subfamily.</text>
</comment>
<reference evidence="8" key="1">
    <citation type="journal article" date="2020" name="Stud. Mycol.">
        <title>101 Dothideomycetes genomes: a test case for predicting lifestyles and emergence of pathogens.</title>
        <authorList>
            <person name="Haridas S."/>
            <person name="Albert R."/>
            <person name="Binder M."/>
            <person name="Bloem J."/>
            <person name="Labutti K."/>
            <person name="Salamov A."/>
            <person name="Andreopoulos B."/>
            <person name="Baker S."/>
            <person name="Barry K."/>
            <person name="Bills G."/>
            <person name="Bluhm B."/>
            <person name="Cannon C."/>
            <person name="Castanera R."/>
            <person name="Culley D."/>
            <person name="Daum C."/>
            <person name="Ezra D."/>
            <person name="Gonzalez J."/>
            <person name="Henrissat B."/>
            <person name="Kuo A."/>
            <person name="Liang C."/>
            <person name="Lipzen A."/>
            <person name="Lutzoni F."/>
            <person name="Magnuson J."/>
            <person name="Mondo S."/>
            <person name="Nolan M."/>
            <person name="Ohm R."/>
            <person name="Pangilinan J."/>
            <person name="Park H.-J."/>
            <person name="Ramirez L."/>
            <person name="Alfaro M."/>
            <person name="Sun H."/>
            <person name="Tritt A."/>
            <person name="Yoshinaga Y."/>
            <person name="Zwiers L.-H."/>
            <person name="Turgeon B."/>
            <person name="Goodwin S."/>
            <person name="Spatafora J."/>
            <person name="Crous P."/>
            <person name="Grigoriev I."/>
        </authorList>
    </citation>
    <scope>NUCLEOTIDE SEQUENCE</scope>
    <source>
        <strain evidence="8">CBS 473.64</strain>
    </source>
</reference>
<keyword evidence="8" id="KW-0418">Kinase</keyword>
<evidence type="ECO:0000313" key="8">
    <source>
        <dbReference type="EMBL" id="KAF2639016.1"/>
    </source>
</evidence>
<dbReference type="PROSITE" id="PS00107">
    <property type="entry name" value="PROTEIN_KINASE_ATP"/>
    <property type="match status" value="1"/>
</dbReference>
<name>A0A6A6RTZ0_9PLEO</name>
<feature type="compositionally biased region" description="Polar residues" evidence="5">
    <location>
        <begin position="537"/>
        <end position="556"/>
    </location>
</feature>
<dbReference type="InterPro" id="IPR000719">
    <property type="entry name" value="Prot_kinase_dom"/>
</dbReference>
<dbReference type="SMART" id="SM00220">
    <property type="entry name" value="S_TKc"/>
    <property type="match status" value="1"/>
</dbReference>
<dbReference type="Gene3D" id="2.60.200.20">
    <property type="match status" value="1"/>
</dbReference>
<dbReference type="SUPFAM" id="SSF56112">
    <property type="entry name" value="Protein kinase-like (PK-like)"/>
    <property type="match status" value="1"/>
</dbReference>
<proteinExistence type="inferred from homology"/>